<dbReference type="InterPro" id="IPR013783">
    <property type="entry name" value="Ig-like_fold"/>
</dbReference>
<dbReference type="InterPro" id="IPR006047">
    <property type="entry name" value="GH13_cat_dom"/>
</dbReference>
<evidence type="ECO:0000256" key="11">
    <source>
        <dbReference type="NCBIfam" id="TIGR01515"/>
    </source>
</evidence>
<dbReference type="Pfam" id="PF02806">
    <property type="entry name" value="Alpha-amylase_C"/>
    <property type="match status" value="1"/>
</dbReference>
<comment type="similarity">
    <text evidence="4">Belongs to the glycosyl hydrolase 13 family. GlgB subfamily.</text>
</comment>
<dbReference type="PANTHER" id="PTHR43651">
    <property type="entry name" value="1,4-ALPHA-GLUCAN-BRANCHING ENZYME"/>
    <property type="match status" value="1"/>
</dbReference>
<dbReference type="Gene3D" id="3.20.20.80">
    <property type="entry name" value="Glycosidases"/>
    <property type="match status" value="1"/>
</dbReference>
<reference evidence="15 16" key="1">
    <citation type="journal article" date="2019" name="Int. J. Syst. Evol. Microbiol.">
        <title>Faecalibacillus intestinalis gen. nov., sp. nov. and Faecalibacillus faecis sp. nov., isolated from human faeces.</title>
        <authorList>
            <person name="Seo B."/>
            <person name="Jeon K."/>
            <person name="Baek I."/>
            <person name="Lee Y.M."/>
            <person name="Baek K."/>
            <person name="Ko G."/>
        </authorList>
    </citation>
    <scope>NUCLEOTIDE SEQUENCE [LARGE SCALE GENOMIC DNA]</scope>
    <source>
        <strain evidence="15 16">SNUG30099</strain>
    </source>
</reference>
<keyword evidence="7" id="KW-0328">Glycosyltransferase</keyword>
<evidence type="ECO:0000256" key="4">
    <source>
        <dbReference type="ARBA" id="ARBA00009000"/>
    </source>
</evidence>
<dbReference type="EMBL" id="PYLQ01000021">
    <property type="protein sequence ID" value="PST38201.1"/>
    <property type="molecule type" value="Genomic_DNA"/>
</dbReference>
<dbReference type="GO" id="GO:0005978">
    <property type="term" value="P:glycogen biosynthetic process"/>
    <property type="evidence" value="ECO:0007669"/>
    <property type="project" value="UniProtKB-UniRule"/>
</dbReference>
<feature type="active site" description="Proton donor" evidence="12">
    <location>
        <position position="352"/>
    </location>
</feature>
<dbReference type="InterPro" id="IPR014756">
    <property type="entry name" value="Ig_E-set"/>
</dbReference>
<dbReference type="GO" id="GO:0003844">
    <property type="term" value="F:1,4-alpha-glucan branching enzyme activity"/>
    <property type="evidence" value="ECO:0007669"/>
    <property type="project" value="UniProtKB-UniRule"/>
</dbReference>
<organism evidence="15 16">
    <name type="scientific">Faecalibacillus intestinalis</name>
    <dbReference type="NCBI Taxonomy" id="1982626"/>
    <lineage>
        <taxon>Bacteria</taxon>
        <taxon>Bacillati</taxon>
        <taxon>Bacillota</taxon>
        <taxon>Erysipelotrichia</taxon>
        <taxon>Erysipelotrichales</taxon>
        <taxon>Coprobacillaceae</taxon>
        <taxon>Faecalibacillus</taxon>
    </lineage>
</organism>
<gene>
    <name evidence="15" type="ORF">C7U54_11810</name>
</gene>
<dbReference type="Gene3D" id="2.60.40.10">
    <property type="entry name" value="Immunoglobulins"/>
    <property type="match status" value="1"/>
</dbReference>
<keyword evidence="10" id="KW-0119">Carbohydrate metabolism</keyword>
<evidence type="ECO:0000256" key="7">
    <source>
        <dbReference type="ARBA" id="ARBA00022676"/>
    </source>
</evidence>
<dbReference type="GO" id="GO:0005829">
    <property type="term" value="C:cytosol"/>
    <property type="evidence" value="ECO:0007669"/>
    <property type="project" value="TreeGrafter"/>
</dbReference>
<dbReference type="PIRSF" id="PIRSF000463">
    <property type="entry name" value="GlgB"/>
    <property type="match status" value="1"/>
</dbReference>
<dbReference type="Proteomes" id="UP000240974">
    <property type="component" value="Unassembled WGS sequence"/>
</dbReference>
<dbReference type="GO" id="GO:0043169">
    <property type="term" value="F:cation binding"/>
    <property type="evidence" value="ECO:0007669"/>
    <property type="project" value="InterPro"/>
</dbReference>
<keyword evidence="6" id="KW-0321">Glycogen metabolism</keyword>
<dbReference type="NCBIfam" id="NF008967">
    <property type="entry name" value="PRK12313.1"/>
    <property type="match status" value="1"/>
</dbReference>
<dbReference type="Pfam" id="PF02922">
    <property type="entry name" value="CBM_48"/>
    <property type="match status" value="1"/>
</dbReference>
<dbReference type="CDD" id="cd02855">
    <property type="entry name" value="E_set_GBE_prok_N"/>
    <property type="match status" value="1"/>
</dbReference>
<evidence type="ECO:0000313" key="15">
    <source>
        <dbReference type="EMBL" id="PST38201.1"/>
    </source>
</evidence>
<accession>A0A2T3FSH9</accession>
<evidence type="ECO:0000259" key="14">
    <source>
        <dbReference type="SMART" id="SM00642"/>
    </source>
</evidence>
<evidence type="ECO:0000256" key="5">
    <source>
        <dbReference type="ARBA" id="ARBA00012541"/>
    </source>
</evidence>
<dbReference type="CDD" id="cd11322">
    <property type="entry name" value="AmyAc_Glg_BE"/>
    <property type="match status" value="1"/>
</dbReference>
<evidence type="ECO:0000256" key="2">
    <source>
        <dbReference type="ARBA" id="ARBA00002953"/>
    </source>
</evidence>
<feature type="domain" description="Glycosyl hydrolase family 13 catalytic" evidence="14">
    <location>
        <begin position="146"/>
        <end position="501"/>
    </location>
</feature>
<comment type="function">
    <text evidence="2">Catalyzes the formation of the alpha-1,6-glucosidic linkages in glycogen by scission of a 1,4-alpha-linked oligosaccharide from growing alpha-1,4-glucan chains and the subsequent attachment of the oligosaccharide to the alpha-1,6 position.</text>
</comment>
<comment type="pathway">
    <text evidence="3">Glycan biosynthesis; glycogen biosynthesis.</text>
</comment>
<dbReference type="InterPro" id="IPR013780">
    <property type="entry name" value="Glyco_hydro_b"/>
</dbReference>
<dbReference type="RefSeq" id="WP_107030431.1">
    <property type="nucleotide sequence ID" value="NZ_PYLQ01000021.1"/>
</dbReference>
<dbReference type="InterPro" id="IPR004193">
    <property type="entry name" value="Glyco_hydro_13_N"/>
</dbReference>
<feature type="active site" description="Nucleophile" evidence="12">
    <location>
        <position position="309"/>
    </location>
</feature>
<dbReference type="Gene3D" id="2.60.40.1180">
    <property type="entry name" value="Golgi alpha-mannosidase II"/>
    <property type="match status" value="1"/>
</dbReference>
<evidence type="ECO:0000256" key="10">
    <source>
        <dbReference type="ARBA" id="ARBA00023277"/>
    </source>
</evidence>
<dbReference type="PANTHER" id="PTHR43651:SF3">
    <property type="entry name" value="1,4-ALPHA-GLUCAN-BRANCHING ENZYME"/>
    <property type="match status" value="1"/>
</dbReference>
<dbReference type="GO" id="GO:0004553">
    <property type="term" value="F:hydrolase activity, hydrolyzing O-glycosyl compounds"/>
    <property type="evidence" value="ECO:0007669"/>
    <property type="project" value="InterPro"/>
</dbReference>
<evidence type="ECO:0000256" key="9">
    <source>
        <dbReference type="ARBA" id="ARBA00023056"/>
    </source>
</evidence>
<comment type="caution">
    <text evidence="15">The sequence shown here is derived from an EMBL/GenBank/DDBJ whole genome shotgun (WGS) entry which is preliminary data.</text>
</comment>
<dbReference type="InterPro" id="IPR044143">
    <property type="entry name" value="GlgB_N_E_set_prok"/>
</dbReference>
<name>A0A2T3FSH9_9FIRM</name>
<dbReference type="SMART" id="SM00642">
    <property type="entry name" value="Aamy"/>
    <property type="match status" value="1"/>
</dbReference>
<dbReference type="SUPFAM" id="SSF51011">
    <property type="entry name" value="Glycosyl hydrolase domain"/>
    <property type="match status" value="1"/>
</dbReference>
<dbReference type="InterPro" id="IPR006048">
    <property type="entry name" value="A-amylase/branching_C"/>
</dbReference>
<evidence type="ECO:0000256" key="13">
    <source>
        <dbReference type="SAM" id="MobiDB-lite"/>
    </source>
</evidence>
<dbReference type="NCBIfam" id="TIGR01515">
    <property type="entry name" value="branching_enzym"/>
    <property type="match status" value="1"/>
</dbReference>
<comment type="catalytic activity">
    <reaction evidence="1">
        <text>Transfers a segment of a (1-&gt;4)-alpha-D-glucan chain to a primary hydroxy group in a similar glucan chain.</text>
        <dbReference type="EC" id="2.4.1.18"/>
    </reaction>
</comment>
<feature type="region of interest" description="Disordered" evidence="13">
    <location>
        <begin position="626"/>
        <end position="645"/>
    </location>
</feature>
<dbReference type="InterPro" id="IPR006407">
    <property type="entry name" value="GlgB"/>
</dbReference>
<proteinExistence type="inferred from homology"/>
<dbReference type="UniPathway" id="UPA00164"/>
<protein>
    <recommendedName>
        <fullName evidence="5 11">1,4-alpha-glucan branching enzyme</fullName>
        <ecNumber evidence="5 11">2.4.1.18</ecNumber>
    </recommendedName>
</protein>
<sequence length="645" mass="75357">MFDNFLIHTFHDGNCLQAYKIFGAHFETHEGKKGVRFTTYAPNARSAQVVGEFNQWGETPCYMERYNNGGIYTIFVEGVKEFDMYKFRFETPQGDIIDKADPYAYFSELRPGTASKVYNMEGYRWHDSKWIKNRTKNYDCPLNIYEASLGSWKMKRESEGEGDDGEYYSYEELIDEIIPYVKKMGYTHLEVMPLTEFPFDGSWGYQATGFYSATSRYGQPKQLMKFIDACHQEGIGVIMDFVPAHFVKDSHGLHMYDGGFVYDYNDYNRRYSPWDSVYFDLGKNEVRSFLLSSVEFFATYYHIDGFRFDAVSNLIYYEGNKNLGENIGAMEWMKRLNGHMSGYHPTVMMIAEDSTDYPGVTKPVGEHGLGFDYKWDLGWMNDTLKYFQEDPVYRQYDSRFITFSMAYFYSERFLLEFSHDEVVHGKATIINKMWGLHGDKLAQVKALYVYMMLHPGKKLNFMGNELAEYKEWDESKSLGWDILKYPDHDAFHHFAQKLNEIYLKYPALYEMDYDLKGFEWLVVDDHDQCVFAIERKDKAGNAIIAVMNFVGNTHEKYKVPVNIEGSYKEILNTDQAVYSGKNIVNPRAIRSKKTKPNEKTKLLNKDHYIEVKLAPFSACIFEVKPKKGTPKKTPKKTKRVIKKTK</sequence>
<evidence type="ECO:0000313" key="16">
    <source>
        <dbReference type="Proteomes" id="UP000240974"/>
    </source>
</evidence>
<dbReference type="InterPro" id="IPR037439">
    <property type="entry name" value="Branching_enzy"/>
</dbReference>
<keyword evidence="16" id="KW-1185">Reference proteome</keyword>
<dbReference type="InterPro" id="IPR017853">
    <property type="entry name" value="GH"/>
</dbReference>
<dbReference type="Pfam" id="PF00128">
    <property type="entry name" value="Alpha-amylase"/>
    <property type="match status" value="1"/>
</dbReference>
<evidence type="ECO:0000256" key="12">
    <source>
        <dbReference type="PIRSR" id="PIRSR000463-1"/>
    </source>
</evidence>
<evidence type="ECO:0000256" key="3">
    <source>
        <dbReference type="ARBA" id="ARBA00004964"/>
    </source>
</evidence>
<evidence type="ECO:0000256" key="8">
    <source>
        <dbReference type="ARBA" id="ARBA00022679"/>
    </source>
</evidence>
<evidence type="ECO:0000256" key="6">
    <source>
        <dbReference type="ARBA" id="ARBA00022600"/>
    </source>
</evidence>
<dbReference type="EC" id="2.4.1.18" evidence="5 11"/>
<keyword evidence="9" id="KW-0320">Glycogen biosynthesis</keyword>
<evidence type="ECO:0000256" key="1">
    <source>
        <dbReference type="ARBA" id="ARBA00000826"/>
    </source>
</evidence>
<dbReference type="SUPFAM" id="SSF51445">
    <property type="entry name" value="(Trans)glycosidases"/>
    <property type="match status" value="1"/>
</dbReference>
<keyword evidence="8" id="KW-0808">Transferase</keyword>
<dbReference type="SUPFAM" id="SSF81296">
    <property type="entry name" value="E set domains"/>
    <property type="match status" value="1"/>
</dbReference>
<dbReference type="AlphaFoldDB" id="A0A2T3FSH9"/>